<dbReference type="EMBL" id="PIQN01000003">
    <property type="protein sequence ID" value="PKA45262.1"/>
    <property type="molecule type" value="Genomic_DNA"/>
</dbReference>
<reference evidence="2 3" key="2">
    <citation type="submission" date="2017-12" db="EMBL/GenBank/DDBJ databases">
        <title>Genome sequence of Rhizobium sullae HCNT1 isolated from Sulla coronaria nodules and featuring peculiar denitrification phenotypes.</title>
        <authorList>
            <person name="De Diego-Diaz B."/>
            <person name="Treu L."/>
            <person name="Campanaro S."/>
            <person name="Da Silva Duarte V."/>
            <person name="Basaglia M."/>
            <person name="Favaro L."/>
            <person name="Casella S."/>
            <person name="Squartini A."/>
        </authorList>
    </citation>
    <scope>NUCLEOTIDE SEQUENCE [LARGE SCALE GENOMIC DNA]</scope>
    <source>
        <strain evidence="2 3">HCNT1</strain>
    </source>
</reference>
<evidence type="ECO:0000259" key="1">
    <source>
        <dbReference type="PROSITE" id="PS51819"/>
    </source>
</evidence>
<evidence type="ECO:0000313" key="3">
    <source>
        <dbReference type="Proteomes" id="UP000232164"/>
    </source>
</evidence>
<name>A0A2N0DGP2_RHISU</name>
<proteinExistence type="predicted"/>
<dbReference type="SUPFAM" id="SSF54593">
    <property type="entry name" value="Glyoxalase/Bleomycin resistance protein/Dihydroxybiphenyl dioxygenase"/>
    <property type="match status" value="1"/>
</dbReference>
<dbReference type="RefSeq" id="WP_100770564.1">
    <property type="nucleotide sequence ID" value="NZ_PIQN01000003.1"/>
</dbReference>
<gene>
    <name evidence="2" type="ORF">CWR43_05645</name>
</gene>
<dbReference type="InterPro" id="IPR037523">
    <property type="entry name" value="VOC_core"/>
</dbReference>
<dbReference type="PANTHER" id="PTHR43279:SF1">
    <property type="entry name" value="CATECHOL-2,3-DIOXYGENASE"/>
    <property type="match status" value="1"/>
</dbReference>
<evidence type="ECO:0000313" key="2">
    <source>
        <dbReference type="EMBL" id="PKA45262.1"/>
    </source>
</evidence>
<dbReference type="PANTHER" id="PTHR43279">
    <property type="entry name" value="CATECHOL-2,3-DIOXYGENASE"/>
    <property type="match status" value="1"/>
</dbReference>
<accession>A0A2N0DGP2</accession>
<reference evidence="2 3" key="1">
    <citation type="submission" date="2017-11" db="EMBL/GenBank/DDBJ databases">
        <authorList>
            <person name="Han C.G."/>
        </authorList>
    </citation>
    <scope>NUCLEOTIDE SEQUENCE [LARGE SCALE GENOMIC DNA]</scope>
    <source>
        <strain evidence="2 3">HCNT1</strain>
    </source>
</reference>
<dbReference type="PROSITE" id="PS51819">
    <property type="entry name" value="VOC"/>
    <property type="match status" value="1"/>
</dbReference>
<feature type="domain" description="VOC" evidence="1">
    <location>
        <begin position="36"/>
        <end position="151"/>
    </location>
</feature>
<protein>
    <recommendedName>
        <fullName evidence="1">VOC domain-containing protein</fullName>
    </recommendedName>
</protein>
<dbReference type="InterPro" id="IPR029068">
    <property type="entry name" value="Glyas_Bleomycin-R_OHBP_Dase"/>
</dbReference>
<dbReference type="Proteomes" id="UP000232164">
    <property type="component" value="Unassembled WGS sequence"/>
</dbReference>
<comment type="caution">
    <text evidence="2">The sequence shown here is derived from an EMBL/GenBank/DDBJ whole genome shotgun (WGS) entry which is preliminary data.</text>
</comment>
<organism evidence="2 3">
    <name type="scientific">Rhizobium sullae</name>
    <name type="common">Rhizobium hedysari</name>
    <dbReference type="NCBI Taxonomy" id="50338"/>
    <lineage>
        <taxon>Bacteria</taxon>
        <taxon>Pseudomonadati</taxon>
        <taxon>Pseudomonadota</taxon>
        <taxon>Alphaproteobacteria</taxon>
        <taxon>Hyphomicrobiales</taxon>
        <taxon>Rhizobiaceae</taxon>
        <taxon>Rhizobium/Agrobacterium group</taxon>
        <taxon>Rhizobium</taxon>
    </lineage>
</organism>
<dbReference type="AlphaFoldDB" id="A0A2N0DGP2"/>
<sequence>MTGKHAKTGVIVVDRSDPAIVPAKKTNGRSGPQIVGLRHVGMVAENPAALGRFYQDTLGLQLVGGSGEENPFGASAFLTSDPAEDSHQIAIFTDPALRHVAFKVATLADLRAAYHRIVDMGLAIKMAFNHGVSLAFYFEDLEGNLVEVYWATGIALGQPYGDPLDLTLPEEALRRDIERVARQANAFGPLSAPSTSAP</sequence>
<dbReference type="STRING" id="1041146.GCA_000427985_05282"/>
<dbReference type="InterPro" id="IPR004360">
    <property type="entry name" value="Glyas_Fos-R_dOase_dom"/>
</dbReference>
<dbReference type="Gene3D" id="3.10.180.10">
    <property type="entry name" value="2,3-Dihydroxybiphenyl 1,2-Dioxygenase, domain 1"/>
    <property type="match status" value="1"/>
</dbReference>
<dbReference type="Pfam" id="PF00903">
    <property type="entry name" value="Glyoxalase"/>
    <property type="match status" value="1"/>
</dbReference>